<protein>
    <submittedName>
        <fullName evidence="1">Uncharacterized protein</fullName>
    </submittedName>
</protein>
<sequence>MKAVLFLIGWLFALSSFSSERTGSYIYDLKVIKRFKITQTSPYKDHYLLPMRYRMMMRKNNNIDNHFCVIGYQFSDKHRDGVVFWQEGKELISWQLEGRELDNIFIDADTMLDSPSISYENIVPRAEITTQMALYAKEDVDPMRADCQRNGETIVIKAFPMPMACRDDPDFGEDCLEALKAIK</sequence>
<gene>
    <name evidence="1" type="ORF">KAJ71_02275</name>
</gene>
<keyword evidence="2" id="KW-1185">Reference proteome</keyword>
<accession>A0ABT0K820</accession>
<evidence type="ECO:0000313" key="2">
    <source>
        <dbReference type="Proteomes" id="UP001165275"/>
    </source>
</evidence>
<proteinExistence type="predicted"/>
<name>A0ABT0K820_9GAMM</name>
<reference evidence="1" key="1">
    <citation type="submission" date="2021-04" db="EMBL/GenBank/DDBJ databases">
        <title>Genome sequence of Serratia sp. arafor3.</title>
        <authorList>
            <person name="Besaury L."/>
        </authorList>
    </citation>
    <scope>NUCLEOTIDE SEQUENCE</scope>
    <source>
        <strain evidence="1">Arafor3</strain>
    </source>
</reference>
<dbReference type="RefSeq" id="WP_248944200.1">
    <property type="nucleotide sequence ID" value="NZ_CBCSGY010000029.1"/>
</dbReference>
<evidence type="ECO:0000313" key="1">
    <source>
        <dbReference type="EMBL" id="MCL1027874.1"/>
    </source>
</evidence>
<comment type="caution">
    <text evidence="1">The sequence shown here is derived from an EMBL/GenBank/DDBJ whole genome shotgun (WGS) entry which is preliminary data.</text>
</comment>
<dbReference type="EMBL" id="JAGQDC010000002">
    <property type="protein sequence ID" value="MCL1027874.1"/>
    <property type="molecule type" value="Genomic_DNA"/>
</dbReference>
<dbReference type="Proteomes" id="UP001165275">
    <property type="component" value="Unassembled WGS sequence"/>
</dbReference>
<organism evidence="1 2">
    <name type="scientific">Serratia silvae</name>
    <dbReference type="NCBI Taxonomy" id="2824122"/>
    <lineage>
        <taxon>Bacteria</taxon>
        <taxon>Pseudomonadati</taxon>
        <taxon>Pseudomonadota</taxon>
        <taxon>Gammaproteobacteria</taxon>
        <taxon>Enterobacterales</taxon>
        <taxon>Yersiniaceae</taxon>
        <taxon>Serratia</taxon>
    </lineage>
</organism>